<organism evidence="2 3">
    <name type="scientific">Flavobacterium cupriresistens</name>
    <dbReference type="NCBI Taxonomy" id="2893885"/>
    <lineage>
        <taxon>Bacteria</taxon>
        <taxon>Pseudomonadati</taxon>
        <taxon>Bacteroidota</taxon>
        <taxon>Flavobacteriia</taxon>
        <taxon>Flavobacteriales</taxon>
        <taxon>Flavobacteriaceae</taxon>
        <taxon>Flavobacterium</taxon>
    </lineage>
</organism>
<accession>A0ABU4RHM5</accession>
<feature type="domain" description="DUF4145" evidence="1">
    <location>
        <begin position="135"/>
        <end position="226"/>
    </location>
</feature>
<dbReference type="EMBL" id="JAWXVI010000019">
    <property type="protein sequence ID" value="MDX6192066.1"/>
    <property type="molecule type" value="Genomic_DNA"/>
</dbReference>
<dbReference type="RefSeq" id="WP_230004898.1">
    <property type="nucleotide sequence ID" value="NZ_CP087134.1"/>
</dbReference>
<evidence type="ECO:0000313" key="2">
    <source>
        <dbReference type="EMBL" id="MDX6192066.1"/>
    </source>
</evidence>
<keyword evidence="3" id="KW-1185">Reference proteome</keyword>
<dbReference type="Proteomes" id="UP001273350">
    <property type="component" value="Unassembled WGS sequence"/>
</dbReference>
<comment type="caution">
    <text evidence="2">The sequence shown here is derived from an EMBL/GenBank/DDBJ whole genome shotgun (WGS) entry which is preliminary data.</text>
</comment>
<gene>
    <name evidence="2" type="ORF">SGQ83_22190</name>
</gene>
<dbReference type="InterPro" id="IPR025285">
    <property type="entry name" value="DUF4145"/>
</dbReference>
<sequence>MNREIWSKRNFTNKSPVDYNCPKCNIGILNITNLNSKIIPGQDEMEMNNYPNGIDYVFSGILVCKNSNCKNVLSIIGNVLKDIHNGYQLPNGEYVEEYLSVYYPKYFFPPLKIIEISQKVPKEVAQQLNLSFSHFYNDLSSCANRIRNSIELILDDLKAPKKYKDSKTNKLKAFRTLHHRIENYEKKTKNKKITNLLFAIKIIGNEGSHIGNIALEDVLDAYEFLEPILDFVYDKKEKNIHIKASEIVLKNKPMSKH</sequence>
<evidence type="ECO:0000259" key="1">
    <source>
        <dbReference type="Pfam" id="PF13643"/>
    </source>
</evidence>
<evidence type="ECO:0000313" key="3">
    <source>
        <dbReference type="Proteomes" id="UP001273350"/>
    </source>
</evidence>
<dbReference type="Pfam" id="PF13643">
    <property type="entry name" value="DUF4145"/>
    <property type="match status" value="1"/>
</dbReference>
<reference evidence="2 3" key="1">
    <citation type="submission" date="2023-11" db="EMBL/GenBank/DDBJ databases">
        <title>Unpublished Manusciprt.</title>
        <authorList>
            <person name="Saticioglu I.B."/>
            <person name="Ay H."/>
            <person name="Ajmi N."/>
            <person name="Altun S."/>
            <person name="Duman M."/>
        </authorList>
    </citation>
    <scope>NUCLEOTIDE SEQUENCE [LARGE SCALE GENOMIC DNA]</scope>
    <source>
        <strain evidence="2 3">Fl-318</strain>
    </source>
</reference>
<protein>
    <submittedName>
        <fullName evidence="2">DUF4145 domain-containing protein</fullName>
    </submittedName>
</protein>
<name>A0ABU4RHM5_9FLAO</name>
<proteinExistence type="predicted"/>